<dbReference type="NCBIfam" id="NF008088">
    <property type="entry name" value="PRK10828.1"/>
    <property type="match status" value="1"/>
</dbReference>
<dbReference type="Pfam" id="PF00881">
    <property type="entry name" value="Nitroreductase"/>
    <property type="match status" value="1"/>
</dbReference>
<evidence type="ECO:0000313" key="11">
    <source>
        <dbReference type="Proteomes" id="UP000309061"/>
    </source>
</evidence>
<dbReference type="PANTHER" id="PTHR43821">
    <property type="entry name" value="NAD(P)H NITROREDUCTASE YDJA-RELATED"/>
    <property type="match status" value="1"/>
</dbReference>
<dbReference type="RefSeq" id="WP_136497756.1">
    <property type="nucleotide sequence ID" value="NZ_CP046052.1"/>
</dbReference>
<dbReference type="InterPro" id="IPR052530">
    <property type="entry name" value="NAD(P)H_nitroreductase"/>
</dbReference>
<keyword evidence="4 7" id="KW-0521">NADP</keyword>
<dbReference type="SUPFAM" id="SSF55469">
    <property type="entry name" value="FMN-dependent nitroreductase-like"/>
    <property type="match status" value="1"/>
</dbReference>
<evidence type="ECO:0000256" key="3">
    <source>
        <dbReference type="ARBA" id="ARBA00022643"/>
    </source>
</evidence>
<feature type="binding site" description="in other chain" evidence="8">
    <location>
        <begin position="12"/>
        <end position="14"/>
    </location>
    <ligand>
        <name>FMN</name>
        <dbReference type="ChEBI" id="CHEBI:58210"/>
        <note>ligand shared between dimeric partners</note>
    </ligand>
</feature>
<evidence type="ECO:0000256" key="6">
    <source>
        <dbReference type="ARBA" id="ARBA00023027"/>
    </source>
</evidence>
<comment type="similarity">
    <text evidence="1 7">Belongs to the nitroreductase family.</text>
</comment>
<dbReference type="KEGG" id="mhey:H2LOC_014850"/>
<evidence type="ECO:0000256" key="8">
    <source>
        <dbReference type="PIRSR" id="PIRSR000232-1"/>
    </source>
</evidence>
<keyword evidence="6 7" id="KW-0520">NAD</keyword>
<evidence type="ECO:0000256" key="2">
    <source>
        <dbReference type="ARBA" id="ARBA00022630"/>
    </source>
</evidence>
<keyword evidence="2 7" id="KW-0285">Flavoprotein</keyword>
<dbReference type="EMBL" id="CP046052">
    <property type="protein sequence ID" value="QGM46867.1"/>
    <property type="molecule type" value="Genomic_DNA"/>
</dbReference>
<dbReference type="Proteomes" id="UP000309061">
    <property type="component" value="Chromosome"/>
</dbReference>
<accession>A0A6B8KGL9</accession>
<evidence type="ECO:0000256" key="7">
    <source>
        <dbReference type="PIRNR" id="PIRNR000232"/>
    </source>
</evidence>
<feature type="binding site" description="in other chain" evidence="8">
    <location>
        <begin position="133"/>
        <end position="135"/>
    </location>
    <ligand>
        <name>FMN</name>
        <dbReference type="ChEBI" id="CHEBI:58210"/>
        <note>ligand shared between dimeric partners</note>
    </ligand>
</feature>
<dbReference type="PIRSF" id="PIRSF000232">
    <property type="entry name" value="YdjA"/>
    <property type="match status" value="1"/>
</dbReference>
<reference evidence="10 11" key="1">
    <citation type="submission" date="2019-11" db="EMBL/GenBank/DDBJ databases">
        <title>The genome sequence of Methylocystis heyeri.</title>
        <authorList>
            <person name="Oshkin I.Y."/>
            <person name="Miroshnikov K."/>
            <person name="Dedysh S.N."/>
        </authorList>
    </citation>
    <scope>NUCLEOTIDE SEQUENCE [LARGE SCALE GENOMIC DNA]</scope>
    <source>
        <strain evidence="10 11">H2</strain>
    </source>
</reference>
<gene>
    <name evidence="10" type="ORF">H2LOC_014850</name>
</gene>
<evidence type="ECO:0000259" key="9">
    <source>
        <dbReference type="Pfam" id="PF00881"/>
    </source>
</evidence>
<evidence type="ECO:0000256" key="4">
    <source>
        <dbReference type="ARBA" id="ARBA00022857"/>
    </source>
</evidence>
<evidence type="ECO:0000256" key="5">
    <source>
        <dbReference type="ARBA" id="ARBA00023002"/>
    </source>
</evidence>
<dbReference type="GO" id="GO:0016491">
    <property type="term" value="F:oxidoreductase activity"/>
    <property type="evidence" value="ECO:0007669"/>
    <property type="project" value="UniProtKB-UniRule"/>
</dbReference>
<keyword evidence="11" id="KW-1185">Reference proteome</keyword>
<keyword evidence="5 7" id="KW-0560">Oxidoreductase</keyword>
<dbReference type="InterPro" id="IPR026021">
    <property type="entry name" value="YdjA-like"/>
</dbReference>
<dbReference type="InterPro" id="IPR029479">
    <property type="entry name" value="Nitroreductase"/>
</dbReference>
<dbReference type="CDD" id="cd02135">
    <property type="entry name" value="YdjA-like"/>
    <property type="match status" value="1"/>
</dbReference>
<dbReference type="Gene3D" id="3.40.109.10">
    <property type="entry name" value="NADH Oxidase"/>
    <property type="match status" value="1"/>
</dbReference>
<keyword evidence="3 7" id="KW-0288">FMN</keyword>
<evidence type="ECO:0000313" key="10">
    <source>
        <dbReference type="EMBL" id="QGM46867.1"/>
    </source>
</evidence>
<dbReference type="OrthoDB" id="9804207at2"/>
<dbReference type="PANTHER" id="PTHR43821:SF1">
    <property type="entry name" value="NAD(P)H NITROREDUCTASE YDJA-RELATED"/>
    <property type="match status" value="1"/>
</dbReference>
<dbReference type="EC" id="1.-.-.-" evidence="7"/>
<organism evidence="10 11">
    <name type="scientific">Methylocystis heyeri</name>
    <dbReference type="NCBI Taxonomy" id="391905"/>
    <lineage>
        <taxon>Bacteria</taxon>
        <taxon>Pseudomonadati</taxon>
        <taxon>Pseudomonadota</taxon>
        <taxon>Alphaproteobacteria</taxon>
        <taxon>Hyphomicrobiales</taxon>
        <taxon>Methylocystaceae</taxon>
        <taxon>Methylocystis</taxon>
    </lineage>
</organism>
<comment type="cofactor">
    <cofactor evidence="8">
        <name>FMN</name>
        <dbReference type="ChEBI" id="CHEBI:58210"/>
    </cofactor>
    <text evidence="8">Binds 1 FMN per subunit.</text>
</comment>
<sequence length="185" mass="20178">MGTPVLNLLLERRSCSSLGEPAPDEQALDVIFRAALRVPDFQRLRPYRFLVASGDGLHRLGALMQDAARQSGLADEIVDRALGMPKRAPMVVVVAAIHRPHKVVTPFEQQLTAGCAVMAMQMAAFAQGYGGIWRSGWPMFNRTLHSALGLAEADQIVGFLYLGTPTAEPKNPLPGAEWASFVQWL</sequence>
<dbReference type="InterPro" id="IPR000415">
    <property type="entry name" value="Nitroreductase-like"/>
</dbReference>
<feature type="domain" description="Nitroreductase" evidence="9">
    <location>
        <begin position="10"/>
        <end position="163"/>
    </location>
</feature>
<name>A0A6B8KGL9_9HYPH</name>
<dbReference type="AlphaFoldDB" id="A0A6B8KGL9"/>
<protein>
    <recommendedName>
        <fullName evidence="7">Putative NAD(P)H nitroreductase</fullName>
        <ecNumber evidence="7">1.-.-.-</ecNumber>
    </recommendedName>
</protein>
<evidence type="ECO:0000256" key="1">
    <source>
        <dbReference type="ARBA" id="ARBA00007118"/>
    </source>
</evidence>
<feature type="binding site" evidence="8">
    <location>
        <position position="37"/>
    </location>
    <ligand>
        <name>FMN</name>
        <dbReference type="ChEBI" id="CHEBI:58210"/>
        <note>ligand shared between dimeric partners</note>
    </ligand>
</feature>
<proteinExistence type="inferred from homology"/>